<organism evidence="4 5">
    <name type="scientific">Chaetomium strumarium</name>
    <dbReference type="NCBI Taxonomy" id="1170767"/>
    <lineage>
        <taxon>Eukaryota</taxon>
        <taxon>Fungi</taxon>
        <taxon>Dikarya</taxon>
        <taxon>Ascomycota</taxon>
        <taxon>Pezizomycotina</taxon>
        <taxon>Sordariomycetes</taxon>
        <taxon>Sordariomycetidae</taxon>
        <taxon>Sordariales</taxon>
        <taxon>Chaetomiaceae</taxon>
        <taxon>Chaetomium</taxon>
    </lineage>
</organism>
<feature type="compositionally biased region" description="Basic and acidic residues" evidence="1">
    <location>
        <begin position="501"/>
        <end position="511"/>
    </location>
</feature>
<dbReference type="RefSeq" id="XP_062720748.1">
    <property type="nucleotide sequence ID" value="XM_062869674.1"/>
</dbReference>
<protein>
    <submittedName>
        <fullName evidence="4">Heterokaryon incompatibility protein-domain-containing protein</fullName>
    </submittedName>
</protein>
<dbReference type="AlphaFoldDB" id="A0AAJ0M127"/>
<comment type="caution">
    <text evidence="4">The sequence shown here is derived from an EMBL/GenBank/DDBJ whole genome shotgun (WGS) entry which is preliminary data.</text>
</comment>
<sequence>MRLINTSTLALAEFHNAASTPPYAILSHTWEQEEEVTFQQFTTLPHREVTLKKGFAKIAQTCALARARGLDWAWVDTCCIDKSSSSELTEAINSMFRWYLQAKVCFALLADLEAGDGAQGKKGVDEGEDGGDAQADEDKPVDQGGSEVADTMSTVSEHGSLFDQQVARFAHCRWFTRGWTLQELIAPHRVEFYNRSWEFQGDKVSLRAVLSEITRICAKVLKNADLLPTVPVAQRMSWAATRQTTRVEDTAYCLLGIFGVHIPLLYGEGDKAFIRLQEEIVKETNDLTLFAWRMEAQLAAGQTHWGILAPSPLEFADCVDMEIRVDPMHNNECVMTSKGLRVTPVPGGGLRLGEDGTYVMSLQCHRRNELQNLGIFLQQHGCDVYTRVRPDKLSKAHRSDRDKYRIFYVSKTVSALRSDMLRTSIRNAINLSQVLEKLRGKHMKPATVGAFKPEGHWDAQRCLFLTQGMQKFICRVRLGRGPTQRVLVCELTGNGLSARLGDAEPSRRDLGSGDEGEEENDSAERIERMLRGPRFSPTPTPTVVEGVMDGQPVYFVDVDVTWWL</sequence>
<feature type="region of interest" description="Disordered" evidence="1">
    <location>
        <begin position="500"/>
        <end position="541"/>
    </location>
</feature>
<feature type="region of interest" description="Disordered" evidence="1">
    <location>
        <begin position="119"/>
        <end position="147"/>
    </location>
</feature>
<accession>A0AAJ0M127</accession>
<evidence type="ECO:0000313" key="5">
    <source>
        <dbReference type="Proteomes" id="UP001273166"/>
    </source>
</evidence>
<proteinExistence type="predicted"/>
<dbReference type="EMBL" id="JAUDZG010000005">
    <property type="protein sequence ID" value="KAK3304968.1"/>
    <property type="molecule type" value="Genomic_DNA"/>
</dbReference>
<evidence type="ECO:0000256" key="1">
    <source>
        <dbReference type="SAM" id="MobiDB-lite"/>
    </source>
</evidence>
<dbReference type="InterPro" id="IPR058525">
    <property type="entry name" value="DUF8212"/>
</dbReference>
<dbReference type="Proteomes" id="UP001273166">
    <property type="component" value="Unassembled WGS sequence"/>
</dbReference>
<dbReference type="Pfam" id="PF26640">
    <property type="entry name" value="DUF8212"/>
    <property type="match status" value="1"/>
</dbReference>
<keyword evidence="5" id="KW-1185">Reference proteome</keyword>
<gene>
    <name evidence="4" type="ORF">B0T15DRAFT_538182</name>
</gene>
<feature type="compositionally biased region" description="Acidic residues" evidence="1">
    <location>
        <begin position="512"/>
        <end position="521"/>
    </location>
</feature>
<dbReference type="InterPro" id="IPR010730">
    <property type="entry name" value="HET"/>
</dbReference>
<dbReference type="GeneID" id="87888503"/>
<feature type="domain" description="DUF8212" evidence="3">
    <location>
        <begin position="271"/>
        <end position="294"/>
    </location>
</feature>
<dbReference type="Pfam" id="PF06985">
    <property type="entry name" value="HET"/>
    <property type="match status" value="1"/>
</dbReference>
<evidence type="ECO:0000259" key="2">
    <source>
        <dbReference type="Pfam" id="PF06985"/>
    </source>
</evidence>
<evidence type="ECO:0000313" key="4">
    <source>
        <dbReference type="EMBL" id="KAK3304968.1"/>
    </source>
</evidence>
<name>A0AAJ0M127_9PEZI</name>
<evidence type="ECO:0000259" key="3">
    <source>
        <dbReference type="Pfam" id="PF26640"/>
    </source>
</evidence>
<dbReference type="PANTHER" id="PTHR10622">
    <property type="entry name" value="HET DOMAIN-CONTAINING PROTEIN"/>
    <property type="match status" value="1"/>
</dbReference>
<feature type="compositionally biased region" description="Acidic residues" evidence="1">
    <location>
        <begin position="126"/>
        <end position="135"/>
    </location>
</feature>
<reference evidence="4" key="1">
    <citation type="journal article" date="2023" name="Mol. Phylogenet. Evol.">
        <title>Genome-scale phylogeny and comparative genomics of the fungal order Sordariales.</title>
        <authorList>
            <person name="Hensen N."/>
            <person name="Bonometti L."/>
            <person name="Westerberg I."/>
            <person name="Brannstrom I.O."/>
            <person name="Guillou S."/>
            <person name="Cros-Aarteil S."/>
            <person name="Calhoun S."/>
            <person name="Haridas S."/>
            <person name="Kuo A."/>
            <person name="Mondo S."/>
            <person name="Pangilinan J."/>
            <person name="Riley R."/>
            <person name="LaButti K."/>
            <person name="Andreopoulos B."/>
            <person name="Lipzen A."/>
            <person name="Chen C."/>
            <person name="Yan M."/>
            <person name="Daum C."/>
            <person name="Ng V."/>
            <person name="Clum A."/>
            <person name="Steindorff A."/>
            <person name="Ohm R.A."/>
            <person name="Martin F."/>
            <person name="Silar P."/>
            <person name="Natvig D.O."/>
            <person name="Lalanne C."/>
            <person name="Gautier V."/>
            <person name="Ament-Velasquez S.L."/>
            <person name="Kruys A."/>
            <person name="Hutchinson M.I."/>
            <person name="Powell A.J."/>
            <person name="Barry K."/>
            <person name="Miller A.N."/>
            <person name="Grigoriev I.V."/>
            <person name="Debuchy R."/>
            <person name="Gladieux P."/>
            <person name="Hiltunen Thoren M."/>
            <person name="Johannesson H."/>
        </authorList>
    </citation>
    <scope>NUCLEOTIDE SEQUENCE</scope>
    <source>
        <strain evidence="4">CBS 333.67</strain>
    </source>
</reference>
<feature type="domain" description="Heterokaryon incompatibility" evidence="2">
    <location>
        <begin position="23"/>
        <end position="183"/>
    </location>
</feature>
<reference evidence="4" key="2">
    <citation type="submission" date="2023-06" db="EMBL/GenBank/DDBJ databases">
        <authorList>
            <consortium name="Lawrence Berkeley National Laboratory"/>
            <person name="Mondo S.J."/>
            <person name="Hensen N."/>
            <person name="Bonometti L."/>
            <person name="Westerberg I."/>
            <person name="Brannstrom I.O."/>
            <person name="Guillou S."/>
            <person name="Cros-Aarteil S."/>
            <person name="Calhoun S."/>
            <person name="Haridas S."/>
            <person name="Kuo A."/>
            <person name="Pangilinan J."/>
            <person name="Riley R."/>
            <person name="Labutti K."/>
            <person name="Andreopoulos B."/>
            <person name="Lipzen A."/>
            <person name="Chen C."/>
            <person name="Yanf M."/>
            <person name="Daum C."/>
            <person name="Ng V."/>
            <person name="Clum A."/>
            <person name="Steindorff A."/>
            <person name="Ohm R."/>
            <person name="Martin F."/>
            <person name="Silar P."/>
            <person name="Natvig D."/>
            <person name="Lalanne C."/>
            <person name="Gautier V."/>
            <person name="Ament-Velasquez S.L."/>
            <person name="Kruys A."/>
            <person name="Hutchinson M.I."/>
            <person name="Powell A.J."/>
            <person name="Barry K."/>
            <person name="Miller A.N."/>
            <person name="Grigoriev I.V."/>
            <person name="Debuchy R."/>
            <person name="Gladieux P."/>
            <person name="Thoren M.H."/>
            <person name="Johannesson H."/>
        </authorList>
    </citation>
    <scope>NUCLEOTIDE SEQUENCE</scope>
    <source>
        <strain evidence="4">CBS 333.67</strain>
    </source>
</reference>
<dbReference type="PANTHER" id="PTHR10622:SF12">
    <property type="entry name" value="HET DOMAIN-CONTAINING PROTEIN"/>
    <property type="match status" value="1"/>
</dbReference>